<dbReference type="Gene3D" id="3.30.565.10">
    <property type="entry name" value="Histidine kinase-like ATPase, C-terminal domain"/>
    <property type="match status" value="1"/>
</dbReference>
<gene>
    <name evidence="1" type="ORF">HELGO_WM29883</name>
</gene>
<dbReference type="SUPFAM" id="SSF55874">
    <property type="entry name" value="ATPase domain of HSP90 chaperone/DNA topoisomerase II/histidine kinase"/>
    <property type="match status" value="1"/>
</dbReference>
<dbReference type="Pfam" id="PF13589">
    <property type="entry name" value="HATPase_c_3"/>
    <property type="match status" value="1"/>
</dbReference>
<reference evidence="1" key="1">
    <citation type="submission" date="2020-01" db="EMBL/GenBank/DDBJ databases">
        <authorList>
            <person name="Meier V. D."/>
            <person name="Meier V D."/>
        </authorList>
    </citation>
    <scope>NUCLEOTIDE SEQUENCE</scope>
    <source>
        <strain evidence="1">HLG_WM_MAG_02</strain>
    </source>
</reference>
<proteinExistence type="predicted"/>
<dbReference type="AlphaFoldDB" id="A0A6S6SFJ6"/>
<sequence length="596" mass="70347">MNSGTVVASIETIVNDLKPVTWRQVLYEAVTNALQANATEIKINFIQNSLDLEDTPKYIDSVMVEDNGDGFNEKNTKSFREYRSTYKKYLGCKGIGRFLFLKVFDKVKIESFDKSIEFVINNDIEVSKTSKEFKRTTLKFLNPKDSFTVEYQTFKDDLKNYFLAYFKLLKDENRLIKISICENEKVYSIVESDDIPDFKDKDFMIGEHEFKLSYILDFNADGYYCAGNRVVIKNSELESNKKFRFFKDVNILYLLSSPYLDSSANDTRDDFNIYPKKKQQDLLHNLSWQEIQNGVKEQIKIIAKDNNIEIDKLAEEHLKEAIKESPFLVYYLRKNELGEDSKGLQKQAKKLFEKDKQFLRDNKNETHEKYKEKLAIVTQSELTEYIYDRQKKIDLLKKLTDEKALEKEIHNLFMQQGTSDKKEDYRTNNLWLFDDRFMTYDKIFSEAQIKDIFPNLIANTKRPDILSLSIVSNSYNQEEITDIVIIELKRPNEDIDPSGAETQLLRYSRYINESRANNKIRIWTYAFLKFNEETEFDLDNRSYNKIPIQGEYPIYYKYYEKPNTIINFLDYRAMAIDANNRNKTFMKILGGIGVFK</sequence>
<dbReference type="EMBL" id="CACVAZ010000015">
    <property type="protein sequence ID" value="CAA6804127.1"/>
    <property type="molecule type" value="Genomic_DNA"/>
</dbReference>
<dbReference type="InterPro" id="IPR036890">
    <property type="entry name" value="HATPase_C_sf"/>
</dbReference>
<name>A0A6S6SFJ6_9BACT</name>
<evidence type="ECO:0000313" key="1">
    <source>
        <dbReference type="EMBL" id="CAA6804127.1"/>
    </source>
</evidence>
<organism evidence="1">
    <name type="scientific">uncultured Sulfurovum sp</name>
    <dbReference type="NCBI Taxonomy" id="269237"/>
    <lineage>
        <taxon>Bacteria</taxon>
        <taxon>Pseudomonadati</taxon>
        <taxon>Campylobacterota</taxon>
        <taxon>Epsilonproteobacteria</taxon>
        <taxon>Campylobacterales</taxon>
        <taxon>Sulfurovaceae</taxon>
        <taxon>Sulfurovum</taxon>
        <taxon>environmental samples</taxon>
    </lineage>
</organism>
<accession>A0A6S6SFJ6</accession>
<protein>
    <submittedName>
        <fullName evidence="1">ATPase family protein</fullName>
    </submittedName>
</protein>